<dbReference type="EMBL" id="JBEZNA010000036">
    <property type="protein sequence ID" value="MEU9578941.1"/>
    <property type="molecule type" value="Genomic_DNA"/>
</dbReference>
<name>A0ABV3ES21_9ACTN</name>
<protein>
    <submittedName>
        <fullName evidence="3">Ig-like domain repeat protein</fullName>
    </submittedName>
</protein>
<dbReference type="RefSeq" id="WP_359273421.1">
    <property type="nucleotide sequence ID" value="NZ_JBEZNA010000036.1"/>
</dbReference>
<sequence>MTTAVLAVAMTGAGLTATAGPAAAAEPPPGTVVKLPVTSFSQFAVDPANQRVWIAGENTGDAGSAPGTVLGYGFDGVLRAQRQTEGRVSGVAVEPDGSRIHVGRHDGVQSYDADLSPLGVTPAPADDCGRELVHSGGLLFLTAREGGSPQECAEAPGTINATEADGTTPRIVMYTGSVNHLEAGPGGMLLTAPERRSPADDPDLGLYRVVQGDTENGVLEFLGETFLGGDGAGQGGMDFRDAAFSPDGSTLALADGDRGTVLLGTPGLTRRDNPYTPLPEGAEPTAVAFSGDGKWLARGAAASGATSDLILESADPADTRPPVEVAFEGAGAGDRVVPRGVEFSPDGRSLFVVTTDVEGAGYWLHVIRTPDGLSASRFADGTAHEPDPAVAGEPLTLRGRLELDGPAPATAPRVEVAREDADGVHPLEPVTVGEDGTFTVRDVPGLVGEATYRFGYAGDALHRPAEDALLTVPVVKASAALALTAPGEATRRGGVEIAGTLTVRGGPLASPAVLTVTAADREGAVRLAPVTVAADGTFTVAHTPRVRGNVTYTVGWPGDDLHEGAEASATVYVRR</sequence>
<feature type="chain" id="PRO_5045140498" evidence="2">
    <location>
        <begin position="25"/>
        <end position="575"/>
    </location>
</feature>
<dbReference type="Proteomes" id="UP001551584">
    <property type="component" value="Unassembled WGS sequence"/>
</dbReference>
<dbReference type="PROSITE" id="PS50194">
    <property type="entry name" value="FILAMIN_REPEAT"/>
    <property type="match status" value="1"/>
</dbReference>
<evidence type="ECO:0000313" key="4">
    <source>
        <dbReference type="Proteomes" id="UP001551584"/>
    </source>
</evidence>
<proteinExistence type="predicted"/>
<reference evidence="3 4" key="1">
    <citation type="submission" date="2024-06" db="EMBL/GenBank/DDBJ databases">
        <title>The Natural Products Discovery Center: Release of the First 8490 Sequenced Strains for Exploring Actinobacteria Biosynthetic Diversity.</title>
        <authorList>
            <person name="Kalkreuter E."/>
            <person name="Kautsar S.A."/>
            <person name="Yang D."/>
            <person name="Bader C.D."/>
            <person name="Teijaro C.N."/>
            <person name="Fluegel L."/>
            <person name="Davis C.M."/>
            <person name="Simpson J.R."/>
            <person name="Lauterbach L."/>
            <person name="Steele A.D."/>
            <person name="Gui C."/>
            <person name="Meng S."/>
            <person name="Li G."/>
            <person name="Viehrig K."/>
            <person name="Ye F."/>
            <person name="Su P."/>
            <person name="Kiefer A.F."/>
            <person name="Nichols A."/>
            <person name="Cepeda A.J."/>
            <person name="Yan W."/>
            <person name="Fan B."/>
            <person name="Jiang Y."/>
            <person name="Adhikari A."/>
            <person name="Zheng C.-J."/>
            <person name="Schuster L."/>
            <person name="Cowan T.M."/>
            <person name="Smanski M.J."/>
            <person name="Chevrette M.G."/>
            <person name="De Carvalho L.P.S."/>
            <person name="Shen B."/>
        </authorList>
    </citation>
    <scope>NUCLEOTIDE SEQUENCE [LARGE SCALE GENOMIC DNA]</scope>
    <source>
        <strain evidence="3 4">NPDC048117</strain>
    </source>
</reference>
<keyword evidence="4" id="KW-1185">Reference proteome</keyword>
<organism evidence="3 4">
    <name type="scientific">Streptomyces chilikensis</name>
    <dbReference type="NCBI Taxonomy" id="1194079"/>
    <lineage>
        <taxon>Bacteria</taxon>
        <taxon>Bacillati</taxon>
        <taxon>Actinomycetota</taxon>
        <taxon>Actinomycetes</taxon>
        <taxon>Kitasatosporales</taxon>
        <taxon>Streptomycetaceae</taxon>
        <taxon>Streptomyces</taxon>
    </lineage>
</organism>
<feature type="signal peptide" evidence="2">
    <location>
        <begin position="1"/>
        <end position="24"/>
    </location>
</feature>
<evidence type="ECO:0000256" key="2">
    <source>
        <dbReference type="SAM" id="SignalP"/>
    </source>
</evidence>
<accession>A0ABV3ES21</accession>
<gene>
    <name evidence="3" type="ORF">AB0D95_17025</name>
</gene>
<dbReference type="Gene3D" id="2.130.10.10">
    <property type="entry name" value="YVTN repeat-like/Quinoprotein amine dehydrogenase"/>
    <property type="match status" value="1"/>
</dbReference>
<feature type="region of interest" description="Disordered" evidence="1">
    <location>
        <begin position="263"/>
        <end position="282"/>
    </location>
</feature>
<dbReference type="InterPro" id="IPR017868">
    <property type="entry name" value="Filamin/ABP280_repeat-like"/>
</dbReference>
<keyword evidence="2" id="KW-0732">Signal</keyword>
<dbReference type="SUPFAM" id="SSF75011">
    <property type="entry name" value="3-carboxy-cis,cis-mucoante lactonizing enzyme"/>
    <property type="match status" value="1"/>
</dbReference>
<comment type="caution">
    <text evidence="3">The sequence shown here is derived from an EMBL/GenBank/DDBJ whole genome shotgun (WGS) entry which is preliminary data.</text>
</comment>
<dbReference type="InterPro" id="IPR015943">
    <property type="entry name" value="WD40/YVTN_repeat-like_dom_sf"/>
</dbReference>
<evidence type="ECO:0000313" key="3">
    <source>
        <dbReference type="EMBL" id="MEU9578941.1"/>
    </source>
</evidence>
<evidence type="ECO:0000256" key="1">
    <source>
        <dbReference type="SAM" id="MobiDB-lite"/>
    </source>
</evidence>